<dbReference type="Pfam" id="PF00106">
    <property type="entry name" value="adh_short"/>
    <property type="match status" value="1"/>
</dbReference>
<dbReference type="SUPFAM" id="SSF51735">
    <property type="entry name" value="NAD(P)-binding Rossmann-fold domains"/>
    <property type="match status" value="1"/>
</dbReference>
<dbReference type="Proteomes" id="UP000294325">
    <property type="component" value="Chromosome"/>
</dbReference>
<dbReference type="InterPro" id="IPR020904">
    <property type="entry name" value="Sc_DH/Rdtase_CS"/>
</dbReference>
<dbReference type="GO" id="GO:0016491">
    <property type="term" value="F:oxidoreductase activity"/>
    <property type="evidence" value="ECO:0007669"/>
    <property type="project" value="UniProtKB-KW"/>
</dbReference>
<evidence type="ECO:0000313" key="5">
    <source>
        <dbReference type="Proteomes" id="UP000294325"/>
    </source>
</evidence>
<evidence type="ECO:0000256" key="1">
    <source>
        <dbReference type="ARBA" id="ARBA00006484"/>
    </source>
</evidence>
<dbReference type="CDD" id="cd05233">
    <property type="entry name" value="SDR_c"/>
    <property type="match status" value="1"/>
</dbReference>
<comment type="similarity">
    <text evidence="1 3">Belongs to the short-chain dehydrogenases/reductases (SDR) family.</text>
</comment>
<accession>A0A4P7BYP8</accession>
<gene>
    <name evidence="4" type="ORF">E3U44_07105</name>
</gene>
<evidence type="ECO:0000313" key="4">
    <source>
        <dbReference type="EMBL" id="QBQ54300.1"/>
    </source>
</evidence>
<dbReference type="InterPro" id="IPR036291">
    <property type="entry name" value="NAD(P)-bd_dom_sf"/>
</dbReference>
<dbReference type="PRINTS" id="PR00081">
    <property type="entry name" value="GDHRDH"/>
</dbReference>
<evidence type="ECO:0000256" key="2">
    <source>
        <dbReference type="ARBA" id="ARBA00023002"/>
    </source>
</evidence>
<dbReference type="OrthoDB" id="9789398at2"/>
<dbReference type="InterPro" id="IPR002347">
    <property type="entry name" value="SDR_fam"/>
</dbReference>
<evidence type="ECO:0000256" key="3">
    <source>
        <dbReference type="RuleBase" id="RU000363"/>
    </source>
</evidence>
<keyword evidence="5" id="KW-1185">Reference proteome</keyword>
<dbReference type="AlphaFoldDB" id="A0A4P7BYP8"/>
<dbReference type="PANTHER" id="PTHR44196">
    <property type="entry name" value="DEHYDROGENASE/REDUCTASE SDR FAMILY MEMBER 7B"/>
    <property type="match status" value="1"/>
</dbReference>
<sequence length="237" mass="25669">MWFKKNRNDFTDQGVLITGGSRGIGFATAQAFLEKGARVALCSLNTDRLFKAQQQLRQWGEVEAIPADMRDFHQVQQFVNQAQVRFGRIDILVNNAGYAWSGDFIEEAIESIDKTLDVNLKGVLYATHAVLPFMVEQKHGTIINVSSGAGLSGFAGLVSYCASKFGVVGFTESLAQEVDLQGIRVFGICPGRVATDMQEAVSGQKIGLPPEKVGQKILQLAGHHPPISTGKCLVVSS</sequence>
<protein>
    <submittedName>
        <fullName evidence="4">SDR family oxidoreductase</fullName>
    </submittedName>
</protein>
<name>A0A4P7BYP8_9GAMM</name>
<dbReference type="RefSeq" id="WP_134357454.1">
    <property type="nucleotide sequence ID" value="NZ_CP038033.1"/>
</dbReference>
<dbReference type="GO" id="GO:0016020">
    <property type="term" value="C:membrane"/>
    <property type="evidence" value="ECO:0007669"/>
    <property type="project" value="TreeGrafter"/>
</dbReference>
<dbReference type="PANTHER" id="PTHR44196:SF1">
    <property type="entry name" value="DEHYDROGENASE_REDUCTASE SDR FAMILY MEMBER 7B"/>
    <property type="match status" value="1"/>
</dbReference>
<organism evidence="4 5">
    <name type="scientific">Nitrosococcus wardiae</name>
    <dbReference type="NCBI Taxonomy" id="1814290"/>
    <lineage>
        <taxon>Bacteria</taxon>
        <taxon>Pseudomonadati</taxon>
        <taxon>Pseudomonadota</taxon>
        <taxon>Gammaproteobacteria</taxon>
        <taxon>Chromatiales</taxon>
        <taxon>Chromatiaceae</taxon>
        <taxon>Nitrosococcus</taxon>
    </lineage>
</organism>
<dbReference type="Gene3D" id="3.40.50.720">
    <property type="entry name" value="NAD(P)-binding Rossmann-like Domain"/>
    <property type="match status" value="1"/>
</dbReference>
<dbReference type="KEGG" id="nwr:E3U44_07105"/>
<dbReference type="FunFam" id="3.40.50.720:FF:000084">
    <property type="entry name" value="Short-chain dehydrogenase reductase"/>
    <property type="match status" value="1"/>
</dbReference>
<keyword evidence="2" id="KW-0560">Oxidoreductase</keyword>
<proteinExistence type="inferred from homology"/>
<dbReference type="PRINTS" id="PR00080">
    <property type="entry name" value="SDRFAMILY"/>
</dbReference>
<reference evidence="4 5" key="1">
    <citation type="submission" date="2019-03" db="EMBL/GenBank/DDBJ databases">
        <title>The genome sequence of Nitrosococcus wardiae strain D1FHST reveals the archetypal metabolic capacity of ammonia-oxidizing Gammaproteobacteria.</title>
        <authorList>
            <person name="Wang L."/>
            <person name="Lim C.K."/>
            <person name="Hanson T.E."/>
            <person name="Dang H."/>
            <person name="Klotz M.G."/>
        </authorList>
    </citation>
    <scope>NUCLEOTIDE SEQUENCE [LARGE SCALE GENOMIC DNA]</scope>
    <source>
        <strain evidence="4 5">D1FHS</strain>
    </source>
</reference>
<dbReference type="EMBL" id="CP038033">
    <property type="protein sequence ID" value="QBQ54300.1"/>
    <property type="molecule type" value="Genomic_DNA"/>
</dbReference>
<dbReference type="PROSITE" id="PS00061">
    <property type="entry name" value="ADH_SHORT"/>
    <property type="match status" value="1"/>
</dbReference>